<comment type="caution">
    <text evidence="5">The sequence shown here is derived from an EMBL/GenBank/DDBJ whole genome shotgun (WGS) entry which is preliminary data.</text>
</comment>
<dbReference type="Gene3D" id="1.20.5.4130">
    <property type="match status" value="1"/>
</dbReference>
<feature type="domain" description="Disease resistance N-terminal" evidence="4">
    <location>
        <begin position="6"/>
        <end position="59"/>
    </location>
</feature>
<dbReference type="Pfam" id="PF18052">
    <property type="entry name" value="Rx_N"/>
    <property type="match status" value="1"/>
</dbReference>
<keyword evidence="1" id="KW-0677">Repeat</keyword>
<dbReference type="GO" id="GO:0000166">
    <property type="term" value="F:nucleotide binding"/>
    <property type="evidence" value="ECO:0007669"/>
    <property type="project" value="UniProtKB-KW"/>
</dbReference>
<protein>
    <submittedName>
        <fullName evidence="5">Disease resistance RGA3</fullName>
    </submittedName>
</protein>
<dbReference type="Proteomes" id="UP000594638">
    <property type="component" value="Unassembled WGS sequence"/>
</dbReference>
<evidence type="ECO:0000313" key="6">
    <source>
        <dbReference type="Proteomes" id="UP000594638"/>
    </source>
</evidence>
<accession>A0A8S0R172</accession>
<evidence type="ECO:0000256" key="1">
    <source>
        <dbReference type="ARBA" id="ARBA00022737"/>
    </source>
</evidence>
<dbReference type="OrthoDB" id="912140at2759"/>
<keyword evidence="2" id="KW-0547">Nucleotide-binding</keyword>
<name>A0A8S0R172_OLEEU</name>
<dbReference type="GO" id="GO:0006952">
    <property type="term" value="P:defense response"/>
    <property type="evidence" value="ECO:0007669"/>
    <property type="project" value="UniProtKB-KW"/>
</dbReference>
<evidence type="ECO:0000259" key="4">
    <source>
        <dbReference type="Pfam" id="PF18052"/>
    </source>
</evidence>
<dbReference type="Gramene" id="OE9A111073T1">
    <property type="protein sequence ID" value="OE9A111073C1"/>
    <property type="gene ID" value="OE9A111073"/>
</dbReference>
<evidence type="ECO:0000256" key="3">
    <source>
        <dbReference type="ARBA" id="ARBA00022821"/>
    </source>
</evidence>
<keyword evidence="6" id="KW-1185">Reference proteome</keyword>
<evidence type="ECO:0000313" key="5">
    <source>
        <dbReference type="EMBL" id="CAA2972472.1"/>
    </source>
</evidence>
<organism evidence="5 6">
    <name type="scientific">Olea europaea subsp. europaea</name>
    <dbReference type="NCBI Taxonomy" id="158383"/>
    <lineage>
        <taxon>Eukaryota</taxon>
        <taxon>Viridiplantae</taxon>
        <taxon>Streptophyta</taxon>
        <taxon>Embryophyta</taxon>
        <taxon>Tracheophyta</taxon>
        <taxon>Spermatophyta</taxon>
        <taxon>Magnoliopsida</taxon>
        <taxon>eudicotyledons</taxon>
        <taxon>Gunneridae</taxon>
        <taxon>Pentapetalae</taxon>
        <taxon>asterids</taxon>
        <taxon>lamiids</taxon>
        <taxon>Lamiales</taxon>
        <taxon>Oleaceae</taxon>
        <taxon>Oleeae</taxon>
        <taxon>Olea</taxon>
    </lineage>
</organism>
<dbReference type="AlphaFoldDB" id="A0A8S0R172"/>
<reference evidence="5 6" key="1">
    <citation type="submission" date="2019-12" db="EMBL/GenBank/DDBJ databases">
        <authorList>
            <person name="Alioto T."/>
            <person name="Alioto T."/>
            <person name="Gomez Garrido J."/>
        </authorList>
    </citation>
    <scope>NUCLEOTIDE SEQUENCE [LARGE SCALE GENOMIC DNA]</scope>
</reference>
<sequence length="60" mass="6703">MAEAIITVILTQLAEIMEEQIRQQVRLVVGVKKDIKKLTSGLESIRAVLVDAEKRQVKDG</sequence>
<gene>
    <name evidence="5" type="ORF">OLEA9_A111073</name>
</gene>
<dbReference type="InterPro" id="IPR041118">
    <property type="entry name" value="Rx_N"/>
</dbReference>
<keyword evidence="3" id="KW-0611">Plant defense</keyword>
<dbReference type="EMBL" id="CACTIH010002053">
    <property type="protein sequence ID" value="CAA2972472.1"/>
    <property type="molecule type" value="Genomic_DNA"/>
</dbReference>
<proteinExistence type="predicted"/>
<evidence type="ECO:0000256" key="2">
    <source>
        <dbReference type="ARBA" id="ARBA00022741"/>
    </source>
</evidence>